<evidence type="ECO:0000256" key="1">
    <source>
        <dbReference type="ARBA" id="ARBA00004496"/>
    </source>
</evidence>
<comment type="subunit">
    <text evidence="10">Tetramer of two alpha and two beta subunits.</text>
</comment>
<dbReference type="GO" id="GO:0005829">
    <property type="term" value="C:cytosol"/>
    <property type="evidence" value="ECO:0007669"/>
    <property type="project" value="TreeGrafter"/>
</dbReference>
<dbReference type="PANTHER" id="PTHR30075">
    <property type="entry name" value="GLYCYL-TRNA SYNTHETASE"/>
    <property type="match status" value="1"/>
</dbReference>
<keyword evidence="4 10" id="KW-0436">Ligase</keyword>
<dbReference type="InterPro" id="IPR008909">
    <property type="entry name" value="DALR_anticod-bd"/>
</dbReference>
<keyword evidence="6 10" id="KW-0067">ATP-binding</keyword>
<keyword evidence="3 10" id="KW-0963">Cytoplasm</keyword>
<dbReference type="GO" id="GO:0005524">
    <property type="term" value="F:ATP binding"/>
    <property type="evidence" value="ECO:0007669"/>
    <property type="project" value="UniProtKB-UniRule"/>
</dbReference>
<keyword evidence="8 10" id="KW-0030">Aminoacyl-tRNA synthetase</keyword>
<dbReference type="Gene3D" id="1.10.730.10">
    <property type="entry name" value="Isoleucyl-tRNA Synthetase, Domain 1"/>
    <property type="match status" value="1"/>
</dbReference>
<sequence length="694" mass="79159">MAKDVIYEIGLEELPARFIDDAEKQLAEKTEVWLKELRISYDSIISFSTPRRLAVLIKEVSEEQTTIEEEAKGPAEKIAKDADGNWTKAAIGFTKGQGKTVDDIFTKEIKGTTYIFVKKRIEGKSSIDLLPDFKVIIESIQFGKNMRWATQTLRYARPIRWLTALYGEEVIPFEVAGVKTGNVTYGHRFLGKKIILKNPGEYQSSLFENYVVADSKEREGLILEGIKQLEEKEGYQIPIDQELLNEVRNLVEFPTVFAGSFEERFLQLPSEVLITSMKEHQRYFPVRAIDGELLPYFVGVRNGNSYALDTVIKGNEKVLHARLSDAQFFYEEDQKQPINHYIKKLERVVFQEKLGTISEKVKRVVNITEQLTKELNMDTEDAAHAVRSAEVCKFDLMTNMVNEFTELQGIIGEKYALRYGEDQTVAKAIREHYLPKQANGNLPQSVAGSIVSIADKLDTIVGCISVGLTPTGSQDPYGLRRQATGILRILKDRQWNISIEKLLDITESLYVTLDIEQGNREQVTKELQEFFKLRAAYLLKEMTIEQDVIQAVLSKEIGLIGYSQAKAGCLSEKRNDDKFKFVQEALVRILNLANKTNQTKIDPSYFETASEKALYEKFQTVSMKYKEAVQSKDAPQALAILSELAESIHEFFEKNMVMAENEELRNNRLSLVNNIAQLIMDYADLTDIEWKQTF</sequence>
<dbReference type="SUPFAM" id="SSF47323">
    <property type="entry name" value="Anticodon-binding domain of a subclass of class I aminoacyl-tRNA synthetases"/>
    <property type="match status" value="1"/>
</dbReference>
<evidence type="ECO:0000313" key="13">
    <source>
        <dbReference type="Proteomes" id="UP000218887"/>
    </source>
</evidence>
<dbReference type="EC" id="6.1.1.14" evidence="10"/>
<evidence type="ECO:0000256" key="7">
    <source>
        <dbReference type="ARBA" id="ARBA00022917"/>
    </source>
</evidence>
<dbReference type="Pfam" id="PF02092">
    <property type="entry name" value="tRNA_synt_2f"/>
    <property type="match status" value="1"/>
</dbReference>
<reference evidence="12 13" key="1">
    <citation type="submission" date="2017-08" db="EMBL/GenBank/DDBJ databases">
        <title>Virgibacillus indicus sp. nov. and Virgibacillus profoundi sp. nov, two moderately halophilic bacteria isolated from marine sediment by using the Microfluidic Streak Plate.</title>
        <authorList>
            <person name="Xu B."/>
            <person name="Hu B."/>
            <person name="Wang J."/>
            <person name="Zhu Y."/>
            <person name="Huang L."/>
            <person name="Du W."/>
            <person name="Huang Y."/>
        </authorList>
    </citation>
    <scope>NUCLEOTIDE SEQUENCE [LARGE SCALE GENOMIC DNA]</scope>
    <source>
        <strain evidence="12 13">IO3-P3-H5</strain>
    </source>
</reference>
<dbReference type="InterPro" id="IPR006194">
    <property type="entry name" value="Gly-tRNA-synth_heterodimer"/>
</dbReference>
<dbReference type="EMBL" id="NPOA01000009">
    <property type="protein sequence ID" value="PAV29037.1"/>
    <property type="molecule type" value="Genomic_DNA"/>
</dbReference>
<dbReference type="RefSeq" id="WP_095656128.1">
    <property type="nucleotide sequence ID" value="NZ_NPOA01000009.1"/>
</dbReference>
<comment type="subcellular location">
    <subcellularLocation>
        <location evidence="1 10">Cytoplasm</location>
    </subcellularLocation>
</comment>
<dbReference type="InterPro" id="IPR015944">
    <property type="entry name" value="Gly-tRNA-synth_bsu"/>
</dbReference>
<dbReference type="GO" id="GO:0004820">
    <property type="term" value="F:glycine-tRNA ligase activity"/>
    <property type="evidence" value="ECO:0007669"/>
    <property type="project" value="UniProtKB-UniRule"/>
</dbReference>
<dbReference type="Pfam" id="PF05746">
    <property type="entry name" value="DALR_1"/>
    <property type="match status" value="1"/>
</dbReference>
<evidence type="ECO:0000256" key="6">
    <source>
        <dbReference type="ARBA" id="ARBA00022840"/>
    </source>
</evidence>
<keyword evidence="5 10" id="KW-0547">Nucleotide-binding</keyword>
<evidence type="ECO:0000256" key="9">
    <source>
        <dbReference type="ARBA" id="ARBA00047937"/>
    </source>
</evidence>
<dbReference type="PROSITE" id="PS50861">
    <property type="entry name" value="AA_TRNA_LIGASE_II_GLYAB"/>
    <property type="match status" value="1"/>
</dbReference>
<protein>
    <recommendedName>
        <fullName evidence="10">Glycine--tRNA ligase beta subunit</fullName>
        <ecNumber evidence="10">6.1.1.14</ecNumber>
    </recommendedName>
    <alternativeName>
        <fullName evidence="10">Glycyl-tRNA synthetase beta subunit</fullName>
        <shortName evidence="10">GlyRS</shortName>
    </alternativeName>
</protein>
<dbReference type="InterPro" id="IPR009080">
    <property type="entry name" value="tRNAsynth_Ia_anticodon-bd"/>
</dbReference>
<dbReference type="Proteomes" id="UP000218887">
    <property type="component" value="Unassembled WGS sequence"/>
</dbReference>
<keyword evidence="7 10" id="KW-0648">Protein biosynthesis</keyword>
<dbReference type="PRINTS" id="PR01045">
    <property type="entry name" value="TRNASYNTHGB"/>
</dbReference>
<dbReference type="PANTHER" id="PTHR30075:SF2">
    <property type="entry name" value="GLYCINE--TRNA LIGASE, CHLOROPLASTIC_MITOCHONDRIAL 2"/>
    <property type="match status" value="1"/>
</dbReference>
<comment type="similarity">
    <text evidence="2 10">Belongs to the class-II aminoacyl-tRNA synthetase family.</text>
</comment>
<name>A0A2A2IBP7_9BACI</name>
<evidence type="ECO:0000256" key="2">
    <source>
        <dbReference type="ARBA" id="ARBA00008226"/>
    </source>
</evidence>
<comment type="caution">
    <text evidence="12">The sequence shown here is derived from an EMBL/GenBank/DDBJ whole genome shotgun (WGS) entry which is preliminary data.</text>
</comment>
<evidence type="ECO:0000259" key="11">
    <source>
        <dbReference type="Pfam" id="PF05746"/>
    </source>
</evidence>
<dbReference type="GO" id="GO:0006420">
    <property type="term" value="P:arginyl-tRNA aminoacylation"/>
    <property type="evidence" value="ECO:0007669"/>
    <property type="project" value="InterPro"/>
</dbReference>
<dbReference type="GO" id="GO:0004814">
    <property type="term" value="F:arginine-tRNA ligase activity"/>
    <property type="evidence" value="ECO:0007669"/>
    <property type="project" value="InterPro"/>
</dbReference>
<evidence type="ECO:0000256" key="5">
    <source>
        <dbReference type="ARBA" id="ARBA00022741"/>
    </source>
</evidence>
<feature type="domain" description="DALR anticodon binding" evidence="11">
    <location>
        <begin position="582"/>
        <end position="689"/>
    </location>
</feature>
<dbReference type="OrthoDB" id="9775440at2"/>
<evidence type="ECO:0000256" key="10">
    <source>
        <dbReference type="HAMAP-Rule" id="MF_00255"/>
    </source>
</evidence>
<comment type="catalytic activity">
    <reaction evidence="9 10">
        <text>tRNA(Gly) + glycine + ATP = glycyl-tRNA(Gly) + AMP + diphosphate</text>
        <dbReference type="Rhea" id="RHEA:16013"/>
        <dbReference type="Rhea" id="RHEA-COMP:9664"/>
        <dbReference type="Rhea" id="RHEA-COMP:9683"/>
        <dbReference type="ChEBI" id="CHEBI:30616"/>
        <dbReference type="ChEBI" id="CHEBI:33019"/>
        <dbReference type="ChEBI" id="CHEBI:57305"/>
        <dbReference type="ChEBI" id="CHEBI:78442"/>
        <dbReference type="ChEBI" id="CHEBI:78522"/>
        <dbReference type="ChEBI" id="CHEBI:456215"/>
        <dbReference type="EC" id="6.1.1.14"/>
    </reaction>
</comment>
<evidence type="ECO:0000256" key="3">
    <source>
        <dbReference type="ARBA" id="ARBA00022490"/>
    </source>
</evidence>
<evidence type="ECO:0000256" key="8">
    <source>
        <dbReference type="ARBA" id="ARBA00023146"/>
    </source>
</evidence>
<gene>
    <name evidence="10" type="primary">glyS</name>
    <name evidence="12" type="ORF">CIL05_13740</name>
</gene>
<dbReference type="AlphaFoldDB" id="A0A2A2IBP7"/>
<evidence type="ECO:0000256" key="4">
    <source>
        <dbReference type="ARBA" id="ARBA00022598"/>
    </source>
</evidence>
<organism evidence="12 13">
    <name type="scientific">Virgibacillus profundi</name>
    <dbReference type="NCBI Taxonomy" id="2024555"/>
    <lineage>
        <taxon>Bacteria</taxon>
        <taxon>Bacillati</taxon>
        <taxon>Bacillota</taxon>
        <taxon>Bacilli</taxon>
        <taxon>Bacillales</taxon>
        <taxon>Bacillaceae</taxon>
        <taxon>Virgibacillus</taxon>
    </lineage>
</organism>
<dbReference type="HAMAP" id="MF_00255">
    <property type="entry name" value="Gly_tRNA_synth_beta"/>
    <property type="match status" value="1"/>
</dbReference>
<keyword evidence="13" id="KW-1185">Reference proteome</keyword>
<dbReference type="GO" id="GO:0006426">
    <property type="term" value="P:glycyl-tRNA aminoacylation"/>
    <property type="evidence" value="ECO:0007669"/>
    <property type="project" value="UniProtKB-UniRule"/>
</dbReference>
<proteinExistence type="inferred from homology"/>
<evidence type="ECO:0000313" key="12">
    <source>
        <dbReference type="EMBL" id="PAV29037.1"/>
    </source>
</evidence>
<dbReference type="SUPFAM" id="SSF109604">
    <property type="entry name" value="HD-domain/PDEase-like"/>
    <property type="match status" value="1"/>
</dbReference>
<accession>A0A2A2IBP7</accession>
<dbReference type="NCBIfam" id="TIGR00211">
    <property type="entry name" value="glyS"/>
    <property type="match status" value="1"/>
</dbReference>